<dbReference type="PANTHER" id="PTHR11638:SF145">
    <property type="entry name" value="CLPA_B PROTEASE ATP BINDING SUBUNIT-RELATED"/>
    <property type="match status" value="1"/>
</dbReference>
<proteinExistence type="predicted"/>
<gene>
    <name evidence="3" type="ORF">J4732_16865</name>
</gene>
<sequence length="78" mass="8692">MLARRKKNNPVLIGEPGVGKTAIVEGLAQRMVAGEVPETLRDKRLVELNINASWWQAPYRGEFAEQYEGAQGGDRAPW</sequence>
<comment type="caution">
    <text evidence="3">The sequence shown here is derived from an EMBL/GenBank/DDBJ whole genome shotgun (WGS) entry which is preliminary data.</text>
</comment>
<dbReference type="GO" id="GO:0034605">
    <property type="term" value="P:cellular response to heat"/>
    <property type="evidence" value="ECO:0007669"/>
    <property type="project" value="TreeGrafter"/>
</dbReference>
<dbReference type="EMBL" id="JAGETR010000118">
    <property type="protein sequence ID" value="MBO2007137.1"/>
    <property type="molecule type" value="Genomic_DNA"/>
</dbReference>
<dbReference type="SUPFAM" id="SSF52540">
    <property type="entry name" value="P-loop containing nucleoside triphosphate hydrolases"/>
    <property type="match status" value="1"/>
</dbReference>
<keyword evidence="1" id="KW-0547">Nucleotide-binding</keyword>
<dbReference type="Gene3D" id="3.40.50.300">
    <property type="entry name" value="P-loop containing nucleotide triphosphate hydrolases"/>
    <property type="match status" value="1"/>
</dbReference>
<organism evidence="3">
    <name type="scientific">Serratia marcescens</name>
    <dbReference type="NCBI Taxonomy" id="615"/>
    <lineage>
        <taxon>Bacteria</taxon>
        <taxon>Pseudomonadati</taxon>
        <taxon>Pseudomonadota</taxon>
        <taxon>Gammaproteobacteria</taxon>
        <taxon>Enterobacterales</taxon>
        <taxon>Yersiniaceae</taxon>
        <taxon>Serratia</taxon>
    </lineage>
</organism>
<dbReference type="InterPro" id="IPR027417">
    <property type="entry name" value="P-loop_NTPase"/>
</dbReference>
<dbReference type="GO" id="GO:0005524">
    <property type="term" value="F:ATP binding"/>
    <property type="evidence" value="ECO:0007669"/>
    <property type="project" value="UniProtKB-KW"/>
</dbReference>
<name>A0A939STN2_SERMA</name>
<dbReference type="InterPro" id="IPR050130">
    <property type="entry name" value="ClpA_ClpB"/>
</dbReference>
<dbReference type="GO" id="GO:0016887">
    <property type="term" value="F:ATP hydrolysis activity"/>
    <property type="evidence" value="ECO:0007669"/>
    <property type="project" value="TreeGrafter"/>
</dbReference>
<evidence type="ECO:0000256" key="1">
    <source>
        <dbReference type="ARBA" id="ARBA00022741"/>
    </source>
</evidence>
<evidence type="ECO:0000256" key="2">
    <source>
        <dbReference type="ARBA" id="ARBA00022840"/>
    </source>
</evidence>
<dbReference type="GO" id="GO:0005737">
    <property type="term" value="C:cytoplasm"/>
    <property type="evidence" value="ECO:0007669"/>
    <property type="project" value="TreeGrafter"/>
</dbReference>
<dbReference type="PANTHER" id="PTHR11638">
    <property type="entry name" value="ATP-DEPENDENT CLP PROTEASE"/>
    <property type="match status" value="1"/>
</dbReference>
<dbReference type="AlphaFoldDB" id="A0A939STN2"/>
<evidence type="ECO:0000313" key="3">
    <source>
        <dbReference type="EMBL" id="MBO2007137.1"/>
    </source>
</evidence>
<accession>A0A939STN2</accession>
<reference evidence="3" key="1">
    <citation type="submission" date="2021-03" db="EMBL/GenBank/DDBJ databases">
        <title>Molecular epidemiology and mechanisms of colistin and carbapenem resistance in Enterobacteriaceae from clinical isolates, the environment and porcine samples in Pretoria, South Africa.</title>
        <authorList>
            <person name="Bogoshi D."/>
            <person name="Mbelle N.M."/>
            <person name="Naidoo V."/>
            <person name="Osei Sekyere J."/>
        </authorList>
    </citation>
    <scope>NUCLEOTIDE SEQUENCE</scope>
    <source>
        <strain evidence="3">C080</strain>
    </source>
</reference>
<keyword evidence="2" id="KW-0067">ATP-binding</keyword>
<protein>
    <submittedName>
        <fullName evidence="3">AAA family ATPase</fullName>
    </submittedName>
</protein>